<feature type="transmembrane region" description="Helical" evidence="1">
    <location>
        <begin position="195"/>
        <end position="216"/>
    </location>
</feature>
<evidence type="ECO:0000313" key="3">
    <source>
        <dbReference type="Proteomes" id="UP000770330"/>
    </source>
</evidence>
<name>A0A930KYB5_9MICC</name>
<organism evidence="2 3">
    <name type="scientific">Rothia mucilaginosa</name>
    <dbReference type="NCBI Taxonomy" id="43675"/>
    <lineage>
        <taxon>Bacteria</taxon>
        <taxon>Bacillati</taxon>
        <taxon>Actinomycetota</taxon>
        <taxon>Actinomycetes</taxon>
        <taxon>Micrococcales</taxon>
        <taxon>Micrococcaceae</taxon>
        <taxon>Rothia</taxon>
    </lineage>
</organism>
<gene>
    <name evidence="2" type="ORF">HXO61_09220</name>
</gene>
<reference evidence="2" key="1">
    <citation type="submission" date="2020-04" db="EMBL/GenBank/DDBJ databases">
        <title>Deep metagenomics examines the oral microbiome during advanced dental caries in children, revealing novel taxa and co-occurrences with host molecules.</title>
        <authorList>
            <person name="Baker J.L."/>
            <person name="Morton J.T."/>
            <person name="Dinis M."/>
            <person name="Alvarez R."/>
            <person name="Tran N.C."/>
            <person name="Knight R."/>
            <person name="Edlund A."/>
        </authorList>
    </citation>
    <scope>NUCLEOTIDE SEQUENCE</scope>
    <source>
        <strain evidence="2">JCVI_39_bin.18</strain>
    </source>
</reference>
<feature type="transmembrane region" description="Helical" evidence="1">
    <location>
        <begin position="222"/>
        <end position="241"/>
    </location>
</feature>
<feature type="transmembrane region" description="Helical" evidence="1">
    <location>
        <begin position="71"/>
        <end position="93"/>
    </location>
</feature>
<keyword evidence="1" id="KW-0812">Transmembrane</keyword>
<dbReference type="RefSeq" id="WP_303945745.1">
    <property type="nucleotide sequence ID" value="NZ_JABZXO010000033.1"/>
</dbReference>
<dbReference type="Proteomes" id="UP000770330">
    <property type="component" value="Unassembled WGS sequence"/>
</dbReference>
<feature type="transmembrane region" description="Helical" evidence="1">
    <location>
        <begin position="99"/>
        <end position="121"/>
    </location>
</feature>
<protein>
    <submittedName>
        <fullName evidence="2">Uncharacterized protein</fullName>
    </submittedName>
</protein>
<comment type="caution">
    <text evidence="2">The sequence shown here is derived from an EMBL/GenBank/DDBJ whole genome shotgun (WGS) entry which is preliminary data.</text>
</comment>
<sequence>MSMTTTNQDFLTAEEVGQLVRSDGYLVQRMYASWLIDAIGYRKGQLIFTVEEAHRWKSWYLKNCSKYHGSFLGLSARVLAGFFLASASVALLLGATGVWMQGIPVLLILCLVLPAFFVVPPPRPRLGWRFKQIRFAVMGVAAGLAVADPALSLFGFGGSGTWEVGSRMLLCALLSLALDYPEIRSEEGPMVRRPALYLFMMSGCGVLAVLASESVLGVHLGFIPSTIAGVLLCVPVGLVQLMRRYDAHAFSIALPAAGFFSWEYALIAFFVTGGVLVVIHLARQYLDAPMKDDSLPELMMR</sequence>
<dbReference type="EMBL" id="JABZXO010000033">
    <property type="protein sequence ID" value="MBF1658090.1"/>
    <property type="molecule type" value="Genomic_DNA"/>
</dbReference>
<accession>A0A930KYB5</accession>
<evidence type="ECO:0000313" key="2">
    <source>
        <dbReference type="EMBL" id="MBF1658090.1"/>
    </source>
</evidence>
<keyword evidence="1" id="KW-0472">Membrane</keyword>
<feature type="transmembrane region" description="Helical" evidence="1">
    <location>
        <begin position="133"/>
        <end position="158"/>
    </location>
</feature>
<keyword evidence="1" id="KW-1133">Transmembrane helix</keyword>
<evidence type="ECO:0000256" key="1">
    <source>
        <dbReference type="SAM" id="Phobius"/>
    </source>
</evidence>
<dbReference type="AlphaFoldDB" id="A0A930KYB5"/>
<feature type="transmembrane region" description="Helical" evidence="1">
    <location>
        <begin position="262"/>
        <end position="282"/>
    </location>
</feature>
<proteinExistence type="predicted"/>